<dbReference type="KEGG" id="clk:CGC53_07665"/>
<sequence length="128" mass="14182">MKKIFALVTVICLSLVAFSCISCSKNDDPADNDLFVGTYKGKISFLKGEEKKSFDNGSVTVVKTGNDYYFRFSDGIEDLKGVSFKKEGDNTLVNVDLQDGLKVIRINASSLYILYTTDGKTWIANAKR</sequence>
<proteinExistence type="predicted"/>
<dbReference type="EMBL" id="CP022384">
    <property type="protein sequence ID" value="ATA82223.1"/>
    <property type="molecule type" value="Genomic_DNA"/>
</dbReference>
<protein>
    <recommendedName>
        <fullName evidence="4">Lipoprotein</fullName>
    </recommendedName>
</protein>
<evidence type="ECO:0000313" key="3">
    <source>
        <dbReference type="Proteomes" id="UP000217276"/>
    </source>
</evidence>
<keyword evidence="3" id="KW-1185">Reference proteome</keyword>
<dbReference type="Proteomes" id="UP000217276">
    <property type="component" value="Chromosome"/>
</dbReference>
<reference evidence="3" key="1">
    <citation type="submission" date="2017-06" db="EMBL/GenBank/DDBJ databases">
        <title>Capnocytophaga spp. assemblies.</title>
        <authorList>
            <person name="Gulvik C.A."/>
        </authorList>
    </citation>
    <scope>NUCLEOTIDE SEQUENCE [LARGE SCALE GENOMIC DNA]</scope>
    <source>
        <strain evidence="3">H6253</strain>
    </source>
</reference>
<dbReference type="PROSITE" id="PS51257">
    <property type="entry name" value="PROKAR_LIPOPROTEIN"/>
    <property type="match status" value="1"/>
</dbReference>
<evidence type="ECO:0000313" key="2">
    <source>
        <dbReference type="EMBL" id="ATA82223.1"/>
    </source>
</evidence>
<dbReference type="AlphaFoldDB" id="A0A250FAR0"/>
<feature type="chain" id="PRO_5012196904" description="Lipoprotein" evidence="1">
    <location>
        <begin position="20"/>
        <end position="128"/>
    </location>
</feature>
<name>A0A250FAR0_9FLAO</name>
<keyword evidence="1" id="KW-0732">Signal</keyword>
<feature type="signal peptide" evidence="1">
    <location>
        <begin position="1"/>
        <end position="19"/>
    </location>
</feature>
<evidence type="ECO:0008006" key="4">
    <source>
        <dbReference type="Google" id="ProtNLM"/>
    </source>
</evidence>
<accession>A0A250FAR0</accession>
<dbReference type="RefSeq" id="WP_095914265.1">
    <property type="nucleotide sequence ID" value="NZ_CP022384.1"/>
</dbReference>
<gene>
    <name evidence="2" type="ORF">CGC53_07665</name>
</gene>
<organism evidence="2 3">
    <name type="scientific">Capnocytophaga leadbetteri</name>
    <dbReference type="NCBI Taxonomy" id="327575"/>
    <lineage>
        <taxon>Bacteria</taxon>
        <taxon>Pseudomonadati</taxon>
        <taxon>Bacteroidota</taxon>
        <taxon>Flavobacteriia</taxon>
        <taxon>Flavobacteriales</taxon>
        <taxon>Flavobacteriaceae</taxon>
        <taxon>Capnocytophaga</taxon>
    </lineage>
</organism>
<evidence type="ECO:0000256" key="1">
    <source>
        <dbReference type="SAM" id="SignalP"/>
    </source>
</evidence>